<dbReference type="Pfam" id="PF03466">
    <property type="entry name" value="LysR_substrate"/>
    <property type="match status" value="1"/>
</dbReference>
<organism evidence="6 7">
    <name type="scientific">Pseudoduganella lutea</name>
    <dbReference type="NCBI Taxonomy" id="321985"/>
    <lineage>
        <taxon>Bacteria</taxon>
        <taxon>Pseudomonadati</taxon>
        <taxon>Pseudomonadota</taxon>
        <taxon>Betaproteobacteria</taxon>
        <taxon>Burkholderiales</taxon>
        <taxon>Oxalobacteraceae</taxon>
        <taxon>Telluria group</taxon>
        <taxon>Pseudoduganella</taxon>
    </lineage>
</organism>
<dbReference type="OrthoDB" id="196624at2"/>
<dbReference type="PANTHER" id="PTHR30126">
    <property type="entry name" value="HTH-TYPE TRANSCRIPTIONAL REGULATOR"/>
    <property type="match status" value="1"/>
</dbReference>
<dbReference type="SUPFAM" id="SSF53850">
    <property type="entry name" value="Periplasmic binding protein-like II"/>
    <property type="match status" value="1"/>
</dbReference>
<dbReference type="PROSITE" id="PS50931">
    <property type="entry name" value="HTH_LYSR"/>
    <property type="match status" value="1"/>
</dbReference>
<keyword evidence="2" id="KW-0805">Transcription regulation</keyword>
<accession>A0A4P6L1Y5</accession>
<protein>
    <submittedName>
        <fullName evidence="6">LysR family transcriptional regulator</fullName>
    </submittedName>
</protein>
<dbReference type="RefSeq" id="WP_130188511.1">
    <property type="nucleotide sequence ID" value="NZ_CP035913.1"/>
</dbReference>
<dbReference type="FunFam" id="1.10.10.10:FF:000001">
    <property type="entry name" value="LysR family transcriptional regulator"/>
    <property type="match status" value="1"/>
</dbReference>
<dbReference type="KEGG" id="plue:EWM63_22405"/>
<evidence type="ECO:0000256" key="3">
    <source>
        <dbReference type="ARBA" id="ARBA00023125"/>
    </source>
</evidence>
<dbReference type="Gene3D" id="3.40.190.290">
    <property type="match status" value="1"/>
</dbReference>
<keyword evidence="7" id="KW-1185">Reference proteome</keyword>
<dbReference type="GO" id="GO:0000976">
    <property type="term" value="F:transcription cis-regulatory region binding"/>
    <property type="evidence" value="ECO:0007669"/>
    <property type="project" value="TreeGrafter"/>
</dbReference>
<name>A0A4P6L1Y5_9BURK</name>
<dbReference type="SUPFAM" id="SSF46785">
    <property type="entry name" value="Winged helix' DNA-binding domain"/>
    <property type="match status" value="1"/>
</dbReference>
<dbReference type="Pfam" id="PF00126">
    <property type="entry name" value="HTH_1"/>
    <property type="match status" value="1"/>
</dbReference>
<dbReference type="PANTHER" id="PTHR30126:SF91">
    <property type="entry name" value="LYSR FAMILY TRANSCRIPTIONAL REGULATOR"/>
    <property type="match status" value="1"/>
</dbReference>
<dbReference type="GO" id="GO:0003700">
    <property type="term" value="F:DNA-binding transcription factor activity"/>
    <property type="evidence" value="ECO:0007669"/>
    <property type="project" value="InterPro"/>
</dbReference>
<dbReference type="AlphaFoldDB" id="A0A4P6L1Y5"/>
<comment type="similarity">
    <text evidence="1">Belongs to the LysR transcriptional regulatory family.</text>
</comment>
<keyword evidence="4" id="KW-0804">Transcription</keyword>
<keyword evidence="3" id="KW-0238">DNA-binding</keyword>
<dbReference type="InterPro" id="IPR036390">
    <property type="entry name" value="WH_DNA-bd_sf"/>
</dbReference>
<sequence length="303" mass="32560">MLDALSLDQLRTFIAAAEEGSFSAAGRRLRRAQSVVSHTLANLELQVGFALFERTGRYPVLTEQGRALLEGARAAVGSMDAFKARARTLAEGLEPELAVAVDVMFPIATLTAAVQAFQQQFPSTPLRLHVEALGAVVQPLLAGQCRIAIIGSLPDVPADCVSQYLLEVGAVTVVAPQHPLARVKGVVLREAAGQHVQLVLTDRSVLTEGRNFGVLSARTWRLADLGAKHAFLRAGLGWGHMPLHMVEGDLRDGTLVRIALETSPTVGPGFSMHAIHRKDLPPGPAGRWFVERLKDSRPGQNQS</sequence>
<evidence type="ECO:0000256" key="2">
    <source>
        <dbReference type="ARBA" id="ARBA00023015"/>
    </source>
</evidence>
<evidence type="ECO:0000313" key="7">
    <source>
        <dbReference type="Proteomes" id="UP000290637"/>
    </source>
</evidence>
<reference evidence="6 7" key="1">
    <citation type="submission" date="2019-02" db="EMBL/GenBank/DDBJ databases">
        <title>Draft Genome Sequences of Six Type Strains of the Genus Massilia.</title>
        <authorList>
            <person name="Miess H."/>
            <person name="Frediansyhah A."/>
            <person name="Gross H."/>
        </authorList>
    </citation>
    <scope>NUCLEOTIDE SEQUENCE [LARGE SCALE GENOMIC DNA]</scope>
    <source>
        <strain evidence="6 7">DSM 17473</strain>
    </source>
</reference>
<evidence type="ECO:0000256" key="1">
    <source>
        <dbReference type="ARBA" id="ARBA00009437"/>
    </source>
</evidence>
<gene>
    <name evidence="6" type="ORF">EWM63_22405</name>
</gene>
<dbReference type="Proteomes" id="UP000290637">
    <property type="component" value="Chromosome"/>
</dbReference>
<evidence type="ECO:0000313" key="6">
    <source>
        <dbReference type="EMBL" id="QBE65401.1"/>
    </source>
</evidence>
<feature type="domain" description="HTH lysR-type" evidence="5">
    <location>
        <begin position="5"/>
        <end position="62"/>
    </location>
</feature>
<dbReference type="InterPro" id="IPR036388">
    <property type="entry name" value="WH-like_DNA-bd_sf"/>
</dbReference>
<evidence type="ECO:0000256" key="4">
    <source>
        <dbReference type="ARBA" id="ARBA00023163"/>
    </source>
</evidence>
<dbReference type="InterPro" id="IPR000847">
    <property type="entry name" value="LysR_HTH_N"/>
</dbReference>
<dbReference type="Gene3D" id="1.10.10.10">
    <property type="entry name" value="Winged helix-like DNA-binding domain superfamily/Winged helix DNA-binding domain"/>
    <property type="match status" value="1"/>
</dbReference>
<dbReference type="InterPro" id="IPR005119">
    <property type="entry name" value="LysR_subst-bd"/>
</dbReference>
<evidence type="ECO:0000259" key="5">
    <source>
        <dbReference type="PROSITE" id="PS50931"/>
    </source>
</evidence>
<dbReference type="EMBL" id="CP035913">
    <property type="protein sequence ID" value="QBE65401.1"/>
    <property type="molecule type" value="Genomic_DNA"/>
</dbReference>
<proteinExistence type="inferred from homology"/>